<dbReference type="AlphaFoldDB" id="A0AAI9T9P0"/>
<keyword evidence="1" id="KW-1133">Transmembrane helix</keyword>
<organism evidence="2 3">
    <name type="scientific">Penicillium thymicola</name>
    <dbReference type="NCBI Taxonomy" id="293382"/>
    <lineage>
        <taxon>Eukaryota</taxon>
        <taxon>Fungi</taxon>
        <taxon>Dikarya</taxon>
        <taxon>Ascomycota</taxon>
        <taxon>Pezizomycotina</taxon>
        <taxon>Eurotiomycetes</taxon>
        <taxon>Eurotiomycetidae</taxon>
        <taxon>Eurotiales</taxon>
        <taxon>Aspergillaceae</taxon>
        <taxon>Penicillium</taxon>
    </lineage>
</organism>
<sequence>MLVAEVALRFHIDSKLVTLHKCTVEFRQPRLHTHDGIHNLPIEMEKILLFPVSSCDIADYMELTGVLVFFFFFFLSSFFQS</sequence>
<reference evidence="2" key="1">
    <citation type="submission" date="2015-06" db="EMBL/GenBank/DDBJ databases">
        <authorList>
            <person name="Nguyen H."/>
        </authorList>
    </citation>
    <scope>NUCLEOTIDE SEQUENCE</scope>
    <source>
        <strain evidence="2">DAOM 180753</strain>
    </source>
</reference>
<dbReference type="Proteomes" id="UP001227192">
    <property type="component" value="Unassembled WGS sequence"/>
</dbReference>
<evidence type="ECO:0000256" key="1">
    <source>
        <dbReference type="SAM" id="Phobius"/>
    </source>
</evidence>
<dbReference type="EMBL" id="LACB01000513">
    <property type="protein sequence ID" value="KAJ9482765.1"/>
    <property type="molecule type" value="Genomic_DNA"/>
</dbReference>
<feature type="transmembrane region" description="Helical" evidence="1">
    <location>
        <begin position="60"/>
        <end position="79"/>
    </location>
</feature>
<protein>
    <submittedName>
        <fullName evidence="2">Uncharacterized protein</fullName>
    </submittedName>
</protein>
<keyword evidence="1" id="KW-0472">Membrane</keyword>
<keyword evidence="1" id="KW-0812">Transmembrane</keyword>
<name>A0AAI9T9P0_PENTH</name>
<keyword evidence="3" id="KW-1185">Reference proteome</keyword>
<reference evidence="2" key="2">
    <citation type="journal article" date="2016" name="Fungal Biol.">
        <title>Ochratoxin A production by Penicillium thymicola.</title>
        <authorList>
            <person name="Nguyen H.D.T."/>
            <person name="McMullin D.R."/>
            <person name="Ponomareva E."/>
            <person name="Riley R."/>
            <person name="Pomraning K.R."/>
            <person name="Baker S.E."/>
            <person name="Seifert K.A."/>
        </authorList>
    </citation>
    <scope>NUCLEOTIDE SEQUENCE</scope>
    <source>
        <strain evidence="2">DAOM 180753</strain>
    </source>
</reference>
<gene>
    <name evidence="2" type="ORF">VN97_g10661</name>
</gene>
<evidence type="ECO:0000313" key="2">
    <source>
        <dbReference type="EMBL" id="KAJ9482765.1"/>
    </source>
</evidence>
<evidence type="ECO:0000313" key="3">
    <source>
        <dbReference type="Proteomes" id="UP001227192"/>
    </source>
</evidence>
<proteinExistence type="predicted"/>
<comment type="caution">
    <text evidence="2">The sequence shown here is derived from an EMBL/GenBank/DDBJ whole genome shotgun (WGS) entry which is preliminary data.</text>
</comment>
<accession>A0AAI9T9P0</accession>